<proteinExistence type="predicted"/>
<gene>
    <name evidence="1" type="ORF">MGAL_10B076228</name>
</gene>
<keyword evidence="2" id="KW-1185">Reference proteome</keyword>
<evidence type="ECO:0000313" key="2">
    <source>
        <dbReference type="Proteomes" id="UP000596742"/>
    </source>
</evidence>
<dbReference type="Proteomes" id="UP000596742">
    <property type="component" value="Unassembled WGS sequence"/>
</dbReference>
<dbReference type="Gene3D" id="2.120.10.30">
    <property type="entry name" value="TolB, C-terminal domain"/>
    <property type="match status" value="1"/>
</dbReference>
<organism evidence="1 2">
    <name type="scientific">Mytilus galloprovincialis</name>
    <name type="common">Mediterranean mussel</name>
    <dbReference type="NCBI Taxonomy" id="29158"/>
    <lineage>
        <taxon>Eukaryota</taxon>
        <taxon>Metazoa</taxon>
        <taxon>Spiralia</taxon>
        <taxon>Lophotrochozoa</taxon>
        <taxon>Mollusca</taxon>
        <taxon>Bivalvia</taxon>
        <taxon>Autobranchia</taxon>
        <taxon>Pteriomorphia</taxon>
        <taxon>Mytilida</taxon>
        <taxon>Mytiloidea</taxon>
        <taxon>Mytilidae</taxon>
        <taxon>Mytilinae</taxon>
        <taxon>Mytilus</taxon>
    </lineage>
</organism>
<protein>
    <submittedName>
        <fullName evidence="1">Uncharacterized protein</fullName>
    </submittedName>
</protein>
<dbReference type="SUPFAM" id="SSF63829">
    <property type="entry name" value="Calcium-dependent phosphotriesterase"/>
    <property type="match status" value="1"/>
</dbReference>
<comment type="caution">
    <text evidence="1">The sequence shown here is derived from an EMBL/GenBank/DDBJ whole genome shotgun (WGS) entry which is preliminary data.</text>
</comment>
<dbReference type="InterPro" id="IPR011042">
    <property type="entry name" value="6-blade_b-propeller_TolB-like"/>
</dbReference>
<sequence>MAKNSKRIDWFEKETELKLKPGKEYDLSDVSITTDNKMLLTDLLTLYVYTDCKYYEQRLHFPAVVTLPGENSIQFVNTKSMTKGDKVNIGFTWYGITAGREMIYVGGTHGSIQTLDNNGTILKSFQQESEGAPVYSKNVSGLAGLACDRQGNIYYGGFFDSNINRMTSNWKNCEEMINEEDGIEYPYGMCFNNDFTKLFVINNDSNSVYVYKCKHMMNC</sequence>
<reference evidence="1" key="1">
    <citation type="submission" date="2018-11" db="EMBL/GenBank/DDBJ databases">
        <authorList>
            <person name="Alioto T."/>
            <person name="Alioto T."/>
        </authorList>
    </citation>
    <scope>NUCLEOTIDE SEQUENCE</scope>
</reference>
<dbReference type="AlphaFoldDB" id="A0A8B6C838"/>
<evidence type="ECO:0000313" key="1">
    <source>
        <dbReference type="EMBL" id="VDI01421.1"/>
    </source>
</evidence>
<accession>A0A8B6C838</accession>
<dbReference type="EMBL" id="UYJE01001352">
    <property type="protein sequence ID" value="VDI01421.1"/>
    <property type="molecule type" value="Genomic_DNA"/>
</dbReference>
<name>A0A8B6C838_MYTGA</name>
<dbReference type="OrthoDB" id="6162434at2759"/>